<evidence type="ECO:0000313" key="1">
    <source>
        <dbReference type="EMBL" id="TMW83530.1"/>
    </source>
</evidence>
<sequence length="144" mass="16664">MNTRRSLTRIFEDNDVHEEIPPQVEQVKQAPQGSQGFQGDHEPIVEGGMTTQPNLSIVRRVNVVESTMISRLRDLVRMNTPIYLGSKVGEDPQEFLHGMYKVLSSMEVSSREKVELASYHLRDVSQIWYTRWKDNRPVEASFFK</sequence>
<dbReference type="AlphaFoldDB" id="A0A6N2APF5"/>
<reference evidence="1" key="1">
    <citation type="submission" date="2019-05" db="EMBL/GenBank/DDBJ databases">
        <title>The de novo reference genome and transcriptome assemblies of the wild tomato species Solanum chilense.</title>
        <authorList>
            <person name="Stam R."/>
            <person name="Nosenko T."/>
            <person name="Hoerger A.C."/>
            <person name="Stephan W."/>
            <person name="Seidel M.A."/>
            <person name="Kuhn J.M.M."/>
            <person name="Haberer G."/>
            <person name="Tellier A."/>
        </authorList>
    </citation>
    <scope>NUCLEOTIDE SEQUENCE</scope>
    <source>
        <tissue evidence="1">Mature leaves</tissue>
    </source>
</reference>
<protein>
    <recommendedName>
        <fullName evidence="2">Gag-pol polyprotein</fullName>
    </recommendedName>
</protein>
<organism evidence="1">
    <name type="scientific">Solanum chilense</name>
    <name type="common">Tomato</name>
    <name type="synonym">Lycopersicon chilense</name>
    <dbReference type="NCBI Taxonomy" id="4083"/>
    <lineage>
        <taxon>Eukaryota</taxon>
        <taxon>Viridiplantae</taxon>
        <taxon>Streptophyta</taxon>
        <taxon>Embryophyta</taxon>
        <taxon>Tracheophyta</taxon>
        <taxon>Spermatophyta</taxon>
        <taxon>Magnoliopsida</taxon>
        <taxon>eudicotyledons</taxon>
        <taxon>Gunneridae</taxon>
        <taxon>Pentapetalae</taxon>
        <taxon>asterids</taxon>
        <taxon>lamiids</taxon>
        <taxon>Solanales</taxon>
        <taxon>Solanaceae</taxon>
        <taxon>Solanoideae</taxon>
        <taxon>Solaneae</taxon>
        <taxon>Solanum</taxon>
        <taxon>Solanum subgen. Lycopersicon</taxon>
    </lineage>
</organism>
<accession>A0A6N2APF5</accession>
<name>A0A6N2APF5_SOLCI</name>
<gene>
    <name evidence="1" type="ORF">EJD97_001447</name>
</gene>
<evidence type="ECO:0008006" key="2">
    <source>
        <dbReference type="Google" id="ProtNLM"/>
    </source>
</evidence>
<dbReference type="EMBL" id="RXGB01011495">
    <property type="protein sequence ID" value="TMW83530.1"/>
    <property type="molecule type" value="Genomic_DNA"/>
</dbReference>
<comment type="caution">
    <text evidence="1">The sequence shown here is derived from an EMBL/GenBank/DDBJ whole genome shotgun (WGS) entry which is preliminary data.</text>
</comment>
<proteinExistence type="predicted"/>